<dbReference type="RefSeq" id="WP_405874590.1">
    <property type="nucleotide sequence ID" value="NZ_CP108188.1"/>
</dbReference>
<dbReference type="Proteomes" id="UP001622594">
    <property type="component" value="Chromosome"/>
</dbReference>
<keyword evidence="2" id="KW-0119">Carbohydrate metabolism</keyword>
<name>A0ABZ1LQP8_9ACTN</name>
<dbReference type="Pfam" id="PF00041">
    <property type="entry name" value="fn3"/>
    <property type="match status" value="1"/>
</dbReference>
<dbReference type="PROSITE" id="PS51257">
    <property type="entry name" value="PROKAR_LIPOPROTEIN"/>
    <property type="match status" value="1"/>
</dbReference>
<evidence type="ECO:0000256" key="2">
    <source>
        <dbReference type="ARBA" id="ARBA00023326"/>
    </source>
</evidence>
<dbReference type="SUPFAM" id="SSF49265">
    <property type="entry name" value="Fibronectin type III"/>
    <property type="match status" value="2"/>
</dbReference>
<keyword evidence="3" id="KW-0732">Signal</keyword>
<dbReference type="Gene3D" id="2.60.40.10">
    <property type="entry name" value="Immunoglobulins"/>
    <property type="match status" value="3"/>
</dbReference>
<dbReference type="InterPro" id="IPR036116">
    <property type="entry name" value="FN3_sf"/>
</dbReference>
<dbReference type="SUPFAM" id="SSF56988">
    <property type="entry name" value="Anthrax protective antigen"/>
    <property type="match status" value="1"/>
</dbReference>
<feature type="domain" description="Fibronectin type-III" evidence="4">
    <location>
        <begin position="173"/>
        <end position="267"/>
    </location>
</feature>
<feature type="domain" description="Fibronectin type-III" evidence="4">
    <location>
        <begin position="272"/>
        <end position="355"/>
    </location>
</feature>
<dbReference type="SMART" id="SM00758">
    <property type="entry name" value="PA14"/>
    <property type="match status" value="1"/>
</dbReference>
<proteinExistence type="predicted"/>
<evidence type="ECO:0000256" key="3">
    <source>
        <dbReference type="SAM" id="SignalP"/>
    </source>
</evidence>
<dbReference type="Pfam" id="PF07691">
    <property type="entry name" value="PA14"/>
    <property type="match status" value="1"/>
</dbReference>
<reference evidence="6 7" key="1">
    <citation type="submission" date="2022-10" db="EMBL/GenBank/DDBJ databases">
        <title>The complete genomes of actinobacterial strains from the NBC collection.</title>
        <authorList>
            <person name="Joergensen T.S."/>
            <person name="Alvarez Arevalo M."/>
            <person name="Sterndorff E.B."/>
            <person name="Faurdal D."/>
            <person name="Vuksanovic O."/>
            <person name="Mourched A.-S."/>
            <person name="Charusanti P."/>
            <person name="Shaw S."/>
            <person name="Blin K."/>
            <person name="Weber T."/>
        </authorList>
    </citation>
    <scope>NUCLEOTIDE SEQUENCE [LARGE SCALE GENOMIC DNA]</scope>
    <source>
        <strain evidence="6 7">NBC_00123</strain>
    </source>
</reference>
<accession>A0ABZ1LQP8</accession>
<keyword evidence="1" id="KW-0378">Hydrolase</keyword>
<protein>
    <submittedName>
        <fullName evidence="6">PA14 domain-containing protein</fullName>
    </submittedName>
</protein>
<dbReference type="InterPro" id="IPR013783">
    <property type="entry name" value="Ig-like_fold"/>
</dbReference>
<evidence type="ECO:0000256" key="1">
    <source>
        <dbReference type="ARBA" id="ARBA00023295"/>
    </source>
</evidence>
<dbReference type="Gene3D" id="3.90.182.10">
    <property type="entry name" value="Toxin - Anthrax Protective Antigen,domain 1"/>
    <property type="match status" value="1"/>
</dbReference>
<organism evidence="6 7">
    <name type="scientific">Streptomyces zaomyceticus</name>
    <dbReference type="NCBI Taxonomy" id="68286"/>
    <lineage>
        <taxon>Bacteria</taxon>
        <taxon>Bacillati</taxon>
        <taxon>Actinomycetota</taxon>
        <taxon>Actinomycetes</taxon>
        <taxon>Kitasatosporales</taxon>
        <taxon>Streptomycetaceae</taxon>
        <taxon>Streptomyces</taxon>
    </lineage>
</organism>
<dbReference type="SMART" id="SM00060">
    <property type="entry name" value="FN3"/>
    <property type="match status" value="3"/>
</dbReference>
<dbReference type="CDD" id="cd00063">
    <property type="entry name" value="FN3"/>
    <property type="match status" value="1"/>
</dbReference>
<dbReference type="InterPro" id="IPR037524">
    <property type="entry name" value="PA14/GLEYA"/>
</dbReference>
<keyword evidence="1" id="KW-0326">Glycosidase</keyword>
<dbReference type="InterPro" id="IPR011658">
    <property type="entry name" value="PA14_dom"/>
</dbReference>
<evidence type="ECO:0000259" key="5">
    <source>
        <dbReference type="PROSITE" id="PS51820"/>
    </source>
</evidence>
<evidence type="ECO:0000313" key="6">
    <source>
        <dbReference type="EMBL" id="WTR75484.1"/>
    </source>
</evidence>
<dbReference type="PROSITE" id="PS50853">
    <property type="entry name" value="FN3"/>
    <property type="match status" value="2"/>
</dbReference>
<sequence length="467" mass="49364">MTRTRLSALATTAALAASGGLLTATPAAAAVSCAAPVWKAEYYANATFTGTPRLTSCDSAIAENYGTGDPAGGRLPKDNFSVRWTVTRDFGSGGPFTLAAEAQDGIRVHVDGVRRIDLWKNVSTTQKKSVAVTIPAGRHTISVYYAAWTGAANVKFAYTPNTSATVDKVRPLAPTGATVAYDRTLNRATLKWAANKEMDQAGYRLYRRLPTTAWAKVSSAASLITGTSYVNSPPPTGASYLYELRAVDRAGNESWGGTDLTVATPDRTAPGAPTGLKAVENGTSGATLTWTAPTATDVAAYRVHVDGKLLDTVTATQFTQVWVDPGTTYRYTVSAVDKTGNVSAAAAATLTTDGDLVAPAPVTGLRATPREDGVLLEWTPNAEDDIKLYKVYRAEWYDDGEGGSGWIAYSTTVLGAQATSFLHGSVADGETVMYGVIAIDRWNNVIEATDPRVHWVEVTELGTPTEG</sequence>
<feature type="chain" id="PRO_5046645561" evidence="3">
    <location>
        <begin position="30"/>
        <end position="467"/>
    </location>
</feature>
<dbReference type="PROSITE" id="PS51318">
    <property type="entry name" value="TAT"/>
    <property type="match status" value="1"/>
</dbReference>
<feature type="domain" description="PA14" evidence="5">
    <location>
        <begin position="33"/>
        <end position="174"/>
    </location>
</feature>
<dbReference type="PROSITE" id="PS51820">
    <property type="entry name" value="PA14"/>
    <property type="match status" value="1"/>
</dbReference>
<gene>
    <name evidence="6" type="ORF">OG814_20645</name>
</gene>
<feature type="signal peptide" evidence="3">
    <location>
        <begin position="1"/>
        <end position="29"/>
    </location>
</feature>
<keyword evidence="2" id="KW-0624">Polysaccharide degradation</keyword>
<evidence type="ECO:0000313" key="7">
    <source>
        <dbReference type="Proteomes" id="UP001622594"/>
    </source>
</evidence>
<dbReference type="InterPro" id="IPR006311">
    <property type="entry name" value="TAT_signal"/>
</dbReference>
<keyword evidence="7" id="KW-1185">Reference proteome</keyword>
<dbReference type="EMBL" id="CP108188">
    <property type="protein sequence ID" value="WTR75484.1"/>
    <property type="molecule type" value="Genomic_DNA"/>
</dbReference>
<dbReference type="InterPro" id="IPR003961">
    <property type="entry name" value="FN3_dom"/>
</dbReference>
<evidence type="ECO:0000259" key="4">
    <source>
        <dbReference type="PROSITE" id="PS50853"/>
    </source>
</evidence>